<organism evidence="2 3">
    <name type="scientific">Cucumis melo var. makuwa</name>
    <name type="common">Oriental melon</name>
    <dbReference type="NCBI Taxonomy" id="1194695"/>
    <lineage>
        <taxon>Eukaryota</taxon>
        <taxon>Viridiplantae</taxon>
        <taxon>Streptophyta</taxon>
        <taxon>Embryophyta</taxon>
        <taxon>Tracheophyta</taxon>
        <taxon>Spermatophyta</taxon>
        <taxon>Magnoliopsida</taxon>
        <taxon>eudicotyledons</taxon>
        <taxon>Gunneridae</taxon>
        <taxon>Pentapetalae</taxon>
        <taxon>rosids</taxon>
        <taxon>fabids</taxon>
        <taxon>Cucurbitales</taxon>
        <taxon>Cucurbitaceae</taxon>
        <taxon>Benincaseae</taxon>
        <taxon>Cucumis</taxon>
    </lineage>
</organism>
<proteinExistence type="predicted"/>
<name>A0A5A7TEB6_CUCMM</name>
<sequence length="378" mass="42486">MKSSEMRFWTKEIILGLEKSVDKLAEDMKENTASRRKEELGTYDASVLKMKEKMEEETKSGPVNEQGWTDKRKYKSNNRKKVTLWEDLERRMFDHFQPTGEGSLGAWSIKIKQDETYTNYMENFLNYSAPLPEMAKSVLMDESDGIRVEVTSGSDKSSSAELGRMGGQKGNEAQMRQITIPLWGNYAKKELQSRGCLTMSSKHVLIRETKQETIDNSLIKVLWSSKDIGWSYIESNGRSGGMLTSRVGALSETIRAESSKDLGWTFAGSLKEFRGSAGKILWISSLLRVPLGIGKIVDELNLLVIDGARFGVTIGDKSTVEGQGICKRKYCGCVPLDLWGALADEVHSVYDGEQTNYSQGRSGFDHCRMLKRGEMKNC</sequence>
<dbReference type="EMBL" id="SSTE01016683">
    <property type="protein sequence ID" value="KAA0041288.1"/>
    <property type="molecule type" value="Genomic_DNA"/>
</dbReference>
<reference evidence="2 3" key="1">
    <citation type="submission" date="2019-08" db="EMBL/GenBank/DDBJ databases">
        <title>Draft genome sequences of two oriental melons (Cucumis melo L. var makuwa).</title>
        <authorList>
            <person name="Kwon S.-Y."/>
        </authorList>
    </citation>
    <scope>NUCLEOTIDE SEQUENCE [LARGE SCALE GENOMIC DNA]</scope>
    <source>
        <strain evidence="3">cv. SW 3</strain>
        <tissue evidence="2">Leaf</tissue>
    </source>
</reference>
<dbReference type="OrthoDB" id="1727728at2759"/>
<evidence type="ECO:0000313" key="3">
    <source>
        <dbReference type="Proteomes" id="UP000321393"/>
    </source>
</evidence>
<dbReference type="AlphaFoldDB" id="A0A5A7TEB6"/>
<feature type="region of interest" description="Disordered" evidence="1">
    <location>
        <begin position="150"/>
        <end position="171"/>
    </location>
</feature>
<feature type="compositionally biased region" description="Polar residues" evidence="1">
    <location>
        <begin position="151"/>
        <end position="160"/>
    </location>
</feature>
<comment type="caution">
    <text evidence="2">The sequence shown here is derived from an EMBL/GenBank/DDBJ whole genome shotgun (WGS) entry which is preliminary data.</text>
</comment>
<evidence type="ECO:0000256" key="1">
    <source>
        <dbReference type="SAM" id="MobiDB-lite"/>
    </source>
</evidence>
<accession>A0A5A7TEB6</accession>
<evidence type="ECO:0000313" key="2">
    <source>
        <dbReference type="EMBL" id="KAA0041288.1"/>
    </source>
</evidence>
<protein>
    <submittedName>
        <fullName evidence="2">Retrotransposon protein</fullName>
    </submittedName>
</protein>
<gene>
    <name evidence="2" type="ORF">E6C27_scaffold128G002800</name>
</gene>
<dbReference type="Proteomes" id="UP000321393">
    <property type="component" value="Unassembled WGS sequence"/>
</dbReference>